<dbReference type="KEGG" id="sur:STAUR_3171"/>
<reference evidence="7 9" key="2">
    <citation type="journal article" date="2011" name="Mol. Biol. Evol.">
        <title>Comparative genomic analysis of fruiting body formation in Myxococcales.</title>
        <authorList>
            <person name="Huntley S."/>
            <person name="Hamann N."/>
            <person name="Wegener-Feldbrugge S."/>
            <person name="Treuner-Lange A."/>
            <person name="Kube M."/>
            <person name="Reinhardt R."/>
            <person name="Klages S."/>
            <person name="Muller R."/>
            <person name="Ronning C.M."/>
            <person name="Nierman W.C."/>
            <person name="Sogaard-Andersen L."/>
        </authorList>
    </citation>
    <scope>NUCLEOTIDE SEQUENCE [LARGE SCALE GENOMIC DNA]</scope>
    <source>
        <strain evidence="7 9">DW4/3-1</strain>
    </source>
</reference>
<dbReference type="PATRIC" id="fig|378806.16.peg.3374"/>
<dbReference type="Pfam" id="PF10459">
    <property type="entry name" value="Peptidase_S46"/>
    <property type="match status" value="1"/>
</dbReference>
<evidence type="ECO:0000313" key="7">
    <source>
        <dbReference type="EMBL" id="ADO70963.1"/>
    </source>
</evidence>
<dbReference type="HOGENOM" id="CLU_013776_0_0_7"/>
<comment type="function">
    <text evidence="6">Catalyzes the removal of dipeptides from the N-terminus of oligopeptides.</text>
</comment>
<comment type="similarity">
    <text evidence="1 6">Belongs to the peptidase S46 family.</text>
</comment>
<proteinExistence type="inferred from homology"/>
<keyword evidence="5 6" id="KW-0378">Hydrolase</keyword>
<dbReference type="GO" id="GO:0008239">
    <property type="term" value="F:dipeptidyl-peptidase activity"/>
    <property type="evidence" value="ECO:0007669"/>
    <property type="project" value="UniProtKB-UniRule"/>
</dbReference>
<accession>Q08VC9</accession>
<dbReference type="EMBL" id="CP002271">
    <property type="protein sequence ID" value="ADO70963.1"/>
    <property type="molecule type" value="Genomic_DNA"/>
</dbReference>
<evidence type="ECO:0000313" key="9">
    <source>
        <dbReference type="Proteomes" id="UP000001351"/>
    </source>
</evidence>
<dbReference type="RefSeq" id="WP_002616559.1">
    <property type="nucleotide sequence ID" value="NC_014623.1"/>
</dbReference>
<keyword evidence="9" id="KW-1185">Reference proteome</keyword>
<organism evidence="8 10">
    <name type="scientific">Stigmatella aurantiaca (strain DW4/3-1)</name>
    <dbReference type="NCBI Taxonomy" id="378806"/>
    <lineage>
        <taxon>Bacteria</taxon>
        <taxon>Pseudomonadati</taxon>
        <taxon>Myxococcota</taxon>
        <taxon>Myxococcia</taxon>
        <taxon>Myxococcales</taxon>
        <taxon>Cystobacterineae</taxon>
        <taxon>Archangiaceae</taxon>
        <taxon>Stigmatella</taxon>
    </lineage>
</organism>
<evidence type="ECO:0000256" key="1">
    <source>
        <dbReference type="ARBA" id="ARBA00010491"/>
    </source>
</evidence>
<dbReference type="PANTHER" id="PTHR38469">
    <property type="entry name" value="PERIPLASMIC PEPTIDASE SUBFAMILY S1B"/>
    <property type="match status" value="1"/>
</dbReference>
<dbReference type="GO" id="GO:0070009">
    <property type="term" value="F:serine-type aminopeptidase activity"/>
    <property type="evidence" value="ECO:0007669"/>
    <property type="project" value="UniProtKB-UniRule"/>
</dbReference>
<dbReference type="Proteomes" id="UP000032702">
    <property type="component" value="Unassembled WGS sequence"/>
</dbReference>
<name>Q08VC9_STIAD</name>
<evidence type="ECO:0000256" key="4">
    <source>
        <dbReference type="ARBA" id="ARBA00022729"/>
    </source>
</evidence>
<evidence type="ECO:0000256" key="6">
    <source>
        <dbReference type="RuleBase" id="RU366067"/>
    </source>
</evidence>
<keyword evidence="2 6" id="KW-0031">Aminopeptidase</keyword>
<gene>
    <name evidence="7" type="ordered locus">STAUR_3171</name>
    <name evidence="8" type="ORF">STIAU_4504</name>
</gene>
<evidence type="ECO:0000256" key="2">
    <source>
        <dbReference type="ARBA" id="ARBA00022438"/>
    </source>
</evidence>
<dbReference type="OrthoDB" id="9805367at2"/>
<dbReference type="Gene3D" id="2.40.10.10">
    <property type="entry name" value="Trypsin-like serine proteases"/>
    <property type="match status" value="1"/>
</dbReference>
<dbReference type="GO" id="GO:0006508">
    <property type="term" value="P:proteolysis"/>
    <property type="evidence" value="ECO:0007669"/>
    <property type="project" value="UniProtKB-KW"/>
</dbReference>
<keyword evidence="4" id="KW-0732">Signal</keyword>
<dbReference type="GO" id="GO:0043171">
    <property type="term" value="P:peptide catabolic process"/>
    <property type="evidence" value="ECO:0007669"/>
    <property type="project" value="UniProtKB-UniRule"/>
</dbReference>
<evidence type="ECO:0000256" key="3">
    <source>
        <dbReference type="ARBA" id="ARBA00022670"/>
    </source>
</evidence>
<dbReference type="Proteomes" id="UP000001351">
    <property type="component" value="Chromosome"/>
</dbReference>
<dbReference type="InterPro" id="IPR019500">
    <property type="entry name" value="Pep_S46"/>
</dbReference>
<dbReference type="MEROPS" id="S46.003"/>
<dbReference type="STRING" id="378806.STAUR_3171"/>
<keyword evidence="6" id="KW-0720">Serine protease</keyword>
<dbReference type="SUPFAM" id="SSF50494">
    <property type="entry name" value="Trypsin-like serine proteases"/>
    <property type="match status" value="1"/>
</dbReference>
<sequence length="725" mass="79639">MKTMWLLLLWGVALPVFAGEGKWTPQQVLELDPAWLKAQGLKLPPQRLWDPKRGTGLLAGTVNVGGCSGAFISSSGLVITNHHCVFSIVQEHSSPQRDLISQGFLAQNREAELPGKGARILVPRAFTDVTKEVRAAVPAGADDLVRFKAIERQQKELVAGCEKRPATRCQVASFDGGSQYVLVDSVELADVRLVYAPPRAVGEFGGEEDNWMWPRHTGDFAIVRAYTAPDGSAAQYSEKNVPHKAEFFFPLAPQGVKPGDFVMVLGYPGISFRGLLAEEMADRQARYYPRVIDVYGESIRVLEEEGAKDAAGKIAVASTLKSLHNRAKNASGQLAGLARGRIVEKQREAEAAVVRWAEKRPAHVGALRAREDLLTGLKEEARTWDREFLLGNLRAGARGVTLAATLAQLARERVKPDMEREPEFMERELVRLKDQFEREQKNLFVPAEKRLLQAFVRRAQALGPGERIAAVDKHFGPTFSEKAVAAKADAMYGATKVLTLNERMAMFQESEAQLQARQDPLLAFGLDLATELTALDEVKDRREGARQRLRPEWRRAVLAHAGKPVAPDANGTLRVTFAKVQGYSPRDGVFYTPQTTLSGVLAKHTDAEPFDVPEKVLASAQAKRFGPWADAALKDVPVDFLADADTTGGNSGSPTVNGKGELVGVNFDRVWENVANDFGYNPDVARNVNVDVRYVLWMLDQVENAEGLLRELGVRKGPSVTGEGR</sequence>
<dbReference type="InterPro" id="IPR043504">
    <property type="entry name" value="Peptidase_S1_PA_chymotrypsin"/>
</dbReference>
<dbReference type="PANTHER" id="PTHR38469:SF1">
    <property type="entry name" value="PERIPLASMIC PEPTIDASE SUBFAMILY S1B"/>
    <property type="match status" value="1"/>
</dbReference>
<evidence type="ECO:0000256" key="5">
    <source>
        <dbReference type="ARBA" id="ARBA00022801"/>
    </source>
</evidence>
<keyword evidence="3 6" id="KW-0645">Protease</keyword>
<evidence type="ECO:0000313" key="8">
    <source>
        <dbReference type="EMBL" id="EAU64423.1"/>
    </source>
</evidence>
<dbReference type="AlphaFoldDB" id="Q08VC9"/>
<dbReference type="EC" id="3.4.14.-" evidence="6"/>
<dbReference type="eggNOG" id="COG3591">
    <property type="taxonomic scope" value="Bacteria"/>
</dbReference>
<dbReference type="InterPro" id="IPR009003">
    <property type="entry name" value="Peptidase_S1_PA"/>
</dbReference>
<evidence type="ECO:0000313" key="10">
    <source>
        <dbReference type="Proteomes" id="UP000032702"/>
    </source>
</evidence>
<dbReference type="EMBL" id="AAMD01000117">
    <property type="protein sequence ID" value="EAU64423.1"/>
    <property type="molecule type" value="Genomic_DNA"/>
</dbReference>
<reference evidence="8 10" key="1">
    <citation type="submission" date="2006-04" db="EMBL/GenBank/DDBJ databases">
        <authorList>
            <person name="Nierman W.C."/>
        </authorList>
    </citation>
    <scope>NUCLEOTIDE SEQUENCE [LARGE SCALE GENOMIC DNA]</scope>
    <source>
        <strain evidence="8 10">DW4/3-1</strain>
    </source>
</reference>
<protein>
    <recommendedName>
        <fullName evidence="6">Dipeptidyl-peptidase</fullName>
        <ecNumber evidence="6">3.4.14.-</ecNumber>
    </recommendedName>
</protein>